<name>A0A850P9U2_9PROT</name>
<gene>
    <name evidence="2" type="ORF">HUK81_17530</name>
</gene>
<organism evidence="2 3">
    <name type="scientific">Komagataeibacter swingsii</name>
    <dbReference type="NCBI Taxonomy" id="215220"/>
    <lineage>
        <taxon>Bacteria</taxon>
        <taxon>Pseudomonadati</taxon>
        <taxon>Pseudomonadota</taxon>
        <taxon>Alphaproteobacteria</taxon>
        <taxon>Acetobacterales</taxon>
        <taxon>Acetobacteraceae</taxon>
        <taxon>Komagataeibacter</taxon>
    </lineage>
</organism>
<comment type="caution">
    <text evidence="2">The sequence shown here is derived from an EMBL/GenBank/DDBJ whole genome shotgun (WGS) entry which is preliminary data.</text>
</comment>
<dbReference type="EMBL" id="JABXXS010000094">
    <property type="protein sequence ID" value="NVN38662.1"/>
    <property type="molecule type" value="Genomic_DNA"/>
</dbReference>
<evidence type="ECO:0000256" key="1">
    <source>
        <dbReference type="SAM" id="MobiDB-lite"/>
    </source>
</evidence>
<dbReference type="AlphaFoldDB" id="A0A850P9U2"/>
<evidence type="ECO:0000313" key="3">
    <source>
        <dbReference type="Proteomes" id="UP000522590"/>
    </source>
</evidence>
<evidence type="ECO:0000313" key="2">
    <source>
        <dbReference type="EMBL" id="NVN38662.1"/>
    </source>
</evidence>
<proteinExistence type="predicted"/>
<feature type="region of interest" description="Disordered" evidence="1">
    <location>
        <begin position="93"/>
        <end position="119"/>
    </location>
</feature>
<protein>
    <submittedName>
        <fullName evidence="2">Uncharacterized protein</fullName>
    </submittedName>
</protein>
<sequence length="166" mass="18564">MTYSVPAFRKAGNFWLIEQCPVQWINQFQDQTSLRHDHEVIRNSLQWKEASGGVGSHNAPYTLFIRWTGHGVFKKIFTDPGGAGRCSGMLHDQKHTSQARHAVASPRKKGGAPPDRADTRRAEFETSCIVCDDVGRPGAMRLTEGRMSDPRGAYTPRCHLCRMPGI</sequence>
<reference evidence="2 3" key="1">
    <citation type="submission" date="2020-06" db="EMBL/GenBank/DDBJ databases">
        <title>Description of novel acetic acid bacteria.</title>
        <authorList>
            <person name="Sombolestani A."/>
        </authorList>
    </citation>
    <scope>NUCLEOTIDE SEQUENCE [LARGE SCALE GENOMIC DNA]</scope>
    <source>
        <strain evidence="2 3">LMG 25</strain>
    </source>
</reference>
<dbReference type="RefSeq" id="WP_176644131.1">
    <property type="nucleotide sequence ID" value="NZ_JABXXS010000094.1"/>
</dbReference>
<accession>A0A850P9U2</accession>
<dbReference type="Proteomes" id="UP000522590">
    <property type="component" value="Unassembled WGS sequence"/>
</dbReference>